<evidence type="ECO:0000313" key="2">
    <source>
        <dbReference type="EMBL" id="MFC0394017.1"/>
    </source>
</evidence>
<dbReference type="Proteomes" id="UP001589818">
    <property type="component" value="Unassembled WGS sequence"/>
</dbReference>
<sequence length="209" mass="22415">MIKNNPLVSATRIGLTLFAVSILLLHVLQPDITFLYDAMSYYVFGSGGWLLPASLVSLGLGSLTLSLGLARRVRGTRAIAGISCLALWGVCLLVSAVFPTDPKGSWDQPPSTSGMIHFMAANLAFVSLTIAALILARELSKDSRWMPVKRGMVWMAVLTAASFLLLMLSIVSIFASSGAPLYFGLTERLFFLMGAGWIGIVSVGLIPYN</sequence>
<feature type="transmembrane region" description="Helical" evidence="1">
    <location>
        <begin position="157"/>
        <end position="183"/>
    </location>
</feature>
<accession>A0ABV6JDS5</accession>
<comment type="caution">
    <text evidence="2">The sequence shown here is derived from an EMBL/GenBank/DDBJ whole genome shotgun (WGS) entry which is preliminary data.</text>
</comment>
<feature type="transmembrane region" description="Helical" evidence="1">
    <location>
        <begin position="49"/>
        <end position="70"/>
    </location>
</feature>
<dbReference type="EMBL" id="JBHLVF010000037">
    <property type="protein sequence ID" value="MFC0394017.1"/>
    <property type="molecule type" value="Genomic_DNA"/>
</dbReference>
<dbReference type="InterPro" id="IPR009339">
    <property type="entry name" value="DUF998"/>
</dbReference>
<evidence type="ECO:0000313" key="3">
    <source>
        <dbReference type="Proteomes" id="UP001589818"/>
    </source>
</evidence>
<keyword evidence="1" id="KW-0812">Transmembrane</keyword>
<gene>
    <name evidence="2" type="ORF">ACFFJ8_21935</name>
</gene>
<evidence type="ECO:0000256" key="1">
    <source>
        <dbReference type="SAM" id="Phobius"/>
    </source>
</evidence>
<organism evidence="2 3">
    <name type="scientific">Paenibacillus mendelii</name>
    <dbReference type="NCBI Taxonomy" id="206163"/>
    <lineage>
        <taxon>Bacteria</taxon>
        <taxon>Bacillati</taxon>
        <taxon>Bacillota</taxon>
        <taxon>Bacilli</taxon>
        <taxon>Bacillales</taxon>
        <taxon>Paenibacillaceae</taxon>
        <taxon>Paenibacillus</taxon>
    </lineage>
</organism>
<feature type="transmembrane region" description="Helical" evidence="1">
    <location>
        <begin position="77"/>
        <end position="98"/>
    </location>
</feature>
<reference evidence="2 3" key="1">
    <citation type="submission" date="2024-09" db="EMBL/GenBank/DDBJ databases">
        <authorList>
            <person name="Sun Q."/>
            <person name="Mori K."/>
        </authorList>
    </citation>
    <scope>NUCLEOTIDE SEQUENCE [LARGE SCALE GENOMIC DNA]</scope>
    <source>
        <strain evidence="2 3">CCM 4839</strain>
    </source>
</reference>
<dbReference type="RefSeq" id="WP_204822069.1">
    <property type="nucleotide sequence ID" value="NZ_JANHOF010000023.1"/>
</dbReference>
<feature type="transmembrane region" description="Helical" evidence="1">
    <location>
        <begin position="12"/>
        <end position="29"/>
    </location>
</feature>
<keyword evidence="1" id="KW-0472">Membrane</keyword>
<keyword evidence="1" id="KW-1133">Transmembrane helix</keyword>
<name>A0ABV6JDS5_9BACL</name>
<keyword evidence="3" id="KW-1185">Reference proteome</keyword>
<feature type="transmembrane region" description="Helical" evidence="1">
    <location>
        <begin position="189"/>
        <end position="208"/>
    </location>
</feature>
<dbReference type="Pfam" id="PF06197">
    <property type="entry name" value="DUF998"/>
    <property type="match status" value="1"/>
</dbReference>
<proteinExistence type="predicted"/>
<protein>
    <submittedName>
        <fullName evidence="2">DUF998 domain-containing protein</fullName>
    </submittedName>
</protein>
<feature type="transmembrane region" description="Helical" evidence="1">
    <location>
        <begin position="118"/>
        <end position="136"/>
    </location>
</feature>